<dbReference type="GO" id="GO:0031966">
    <property type="term" value="C:mitochondrial membrane"/>
    <property type="evidence" value="ECO:0007669"/>
    <property type="project" value="UniProtKB-SubCell"/>
</dbReference>
<evidence type="ECO:0000256" key="3">
    <source>
        <dbReference type="ARBA" id="ARBA00011291"/>
    </source>
</evidence>
<evidence type="ECO:0000256" key="2">
    <source>
        <dbReference type="ARBA" id="ARBA00008892"/>
    </source>
</evidence>
<keyword evidence="8 13" id="KW-1133">Transmembrane helix</keyword>
<dbReference type="GO" id="GO:0045259">
    <property type="term" value="C:proton-transporting ATP synthase complex"/>
    <property type="evidence" value="ECO:0007669"/>
    <property type="project" value="UniProtKB-KW"/>
</dbReference>
<evidence type="ECO:0000313" key="14">
    <source>
        <dbReference type="EMBL" id="AVN67341.1"/>
    </source>
</evidence>
<evidence type="ECO:0000256" key="10">
    <source>
        <dbReference type="ARBA" id="ARBA00023128"/>
    </source>
</evidence>
<evidence type="ECO:0000256" key="1">
    <source>
        <dbReference type="ARBA" id="ARBA00004304"/>
    </source>
</evidence>
<evidence type="ECO:0000256" key="5">
    <source>
        <dbReference type="ARBA" id="ARBA00022547"/>
    </source>
</evidence>
<keyword evidence="7 12" id="KW-0375">Hydrogen ion transport</keyword>
<protein>
    <recommendedName>
        <fullName evidence="12">ATP synthase complex subunit 8</fullName>
    </recommendedName>
</protein>
<keyword evidence="4 12" id="KW-0813">Transport</keyword>
<geneLocation type="mitochondrion" evidence="14"/>
<evidence type="ECO:0000256" key="7">
    <source>
        <dbReference type="ARBA" id="ARBA00022781"/>
    </source>
</evidence>
<evidence type="ECO:0000256" key="8">
    <source>
        <dbReference type="ARBA" id="ARBA00022989"/>
    </source>
</evidence>
<dbReference type="GO" id="GO:0015078">
    <property type="term" value="F:proton transmembrane transporter activity"/>
    <property type="evidence" value="ECO:0007669"/>
    <property type="project" value="InterPro"/>
</dbReference>
<keyword evidence="5 12" id="KW-0138">CF(0)</keyword>
<accession>A0A2P1H728</accession>
<organism evidence="14">
    <name type="scientific">Byrsotria fumigata</name>
    <dbReference type="NCBI Taxonomy" id="36947"/>
    <lineage>
        <taxon>Eukaryota</taxon>
        <taxon>Metazoa</taxon>
        <taxon>Ecdysozoa</taxon>
        <taxon>Arthropoda</taxon>
        <taxon>Hexapoda</taxon>
        <taxon>Insecta</taxon>
        <taxon>Pterygota</taxon>
        <taxon>Neoptera</taxon>
        <taxon>Polyneoptera</taxon>
        <taxon>Dictyoptera</taxon>
        <taxon>Blattodea</taxon>
        <taxon>Blaberoidea</taxon>
        <taxon>Blaberidae</taxon>
        <taxon>Blaberinae</taxon>
        <taxon>Byrsotria</taxon>
    </lineage>
</organism>
<keyword evidence="6 12" id="KW-0812">Transmembrane</keyword>
<feature type="transmembrane region" description="Helical" evidence="13">
    <location>
        <begin position="12"/>
        <end position="33"/>
    </location>
</feature>
<name>A0A2P1H728_9NEOP</name>
<keyword evidence="9 12" id="KW-0406">Ion transport</keyword>
<comment type="similarity">
    <text evidence="2 12">Belongs to the ATPase protein 8 family.</text>
</comment>
<evidence type="ECO:0000256" key="9">
    <source>
        <dbReference type="ARBA" id="ARBA00023065"/>
    </source>
</evidence>
<sequence>MPQMMPLSWLSMYMFFIITLMLFSLINYFSFIINPFPSSKIIKIESLSWKW</sequence>
<dbReference type="InterPro" id="IPR001421">
    <property type="entry name" value="ATP8_metazoa"/>
</dbReference>
<dbReference type="EMBL" id="MG882140">
    <property type="protein sequence ID" value="AVN67341.1"/>
    <property type="molecule type" value="Genomic_DNA"/>
</dbReference>
<reference evidence="14" key="1">
    <citation type="journal article" date="2018" name="Mol. Biol. Evol.">
        <title>Transoceanic dispersal and plate tectonics shaped global cockroach distributions: evidence from mitochondrial phylogenomics.</title>
        <authorList>
            <person name="Bourguignon T."/>
            <person name="Qian T."/>
            <person name="Ho S.Y.W."/>
            <person name="Juna F."/>
            <person name="Wang Z."/>
            <person name="Arab D.A."/>
            <person name="Cameron S.L."/>
            <person name="Walker J."/>
            <person name="Rentz D."/>
            <person name="Evans T.A."/>
            <person name="Lo N."/>
        </authorList>
    </citation>
    <scope>NUCLEOTIDE SEQUENCE</scope>
</reference>
<proteinExistence type="inferred from homology"/>
<comment type="subunit">
    <text evidence="3">F-type ATPases have 2 components, CF(1) - the catalytic core - and CF(0) - the membrane proton channel.</text>
</comment>
<gene>
    <name evidence="14" type="primary">atp8</name>
</gene>
<dbReference type="Pfam" id="PF00895">
    <property type="entry name" value="ATP-synt_8"/>
    <property type="match status" value="1"/>
</dbReference>
<dbReference type="AlphaFoldDB" id="A0A2P1H728"/>
<evidence type="ECO:0000256" key="4">
    <source>
        <dbReference type="ARBA" id="ARBA00022448"/>
    </source>
</evidence>
<dbReference type="GO" id="GO:0015986">
    <property type="term" value="P:proton motive force-driven ATP synthesis"/>
    <property type="evidence" value="ECO:0007669"/>
    <property type="project" value="InterPro"/>
</dbReference>
<keyword evidence="11 13" id="KW-0472">Membrane</keyword>
<evidence type="ECO:0000256" key="12">
    <source>
        <dbReference type="RuleBase" id="RU003661"/>
    </source>
</evidence>
<evidence type="ECO:0000256" key="11">
    <source>
        <dbReference type="ARBA" id="ARBA00023136"/>
    </source>
</evidence>
<keyword evidence="10 12" id="KW-0496">Mitochondrion</keyword>
<evidence type="ECO:0000256" key="6">
    <source>
        <dbReference type="ARBA" id="ARBA00022692"/>
    </source>
</evidence>
<evidence type="ECO:0000256" key="13">
    <source>
        <dbReference type="SAM" id="Phobius"/>
    </source>
</evidence>
<comment type="subcellular location">
    <subcellularLocation>
        <location evidence="1 12">Mitochondrion membrane</location>
        <topology evidence="1 12">Single-pass membrane protein</topology>
    </subcellularLocation>
</comment>